<dbReference type="PANTHER" id="PTHR23131">
    <property type="entry name" value="ENDORIBONUCLEASE LACTB2"/>
    <property type="match status" value="1"/>
</dbReference>
<accession>A0A9E7NAH2</accession>
<organism evidence="2 3">
    <name type="scientific">Natronosalvus rutilus</name>
    <dbReference type="NCBI Taxonomy" id="2953753"/>
    <lineage>
        <taxon>Archaea</taxon>
        <taxon>Methanobacteriati</taxon>
        <taxon>Methanobacteriota</taxon>
        <taxon>Stenosarchaea group</taxon>
        <taxon>Halobacteria</taxon>
        <taxon>Halobacteriales</taxon>
        <taxon>Natrialbaceae</taxon>
        <taxon>Natronosalvus</taxon>
    </lineage>
</organism>
<evidence type="ECO:0000313" key="2">
    <source>
        <dbReference type="EMBL" id="UTF53856.1"/>
    </source>
</evidence>
<sequence length="347" mass="37594">MTFHRISLGNTVFEGANNAYLFDGEATVLLDTGVAVPDTRAELEAGLRELEVEFADLDAIVLTHYHADHTGLAGEIQAESGATVHAHAADAPLIAHDEDAWDELEARQRRLFADWGMSSDAREELLAFLDAGEEMGIYGESVDVMAFEDGDHLSFGDLALEVRHAPGHTAGLSCFVPADAPEEVYTGDALLPEYTPNVGGADVRLEGALSAYVETLETLIEADYSRAWPGHREPIDDPAARARYILAHHEERAYRVADALADAGSAAAWTISARLFGDLADIHILHGPGEAYAHLEHLRERGAVAADGERGEADDDASSVRYRLTDDGRSRLESLTDGRWPLSDAVR</sequence>
<evidence type="ECO:0000313" key="3">
    <source>
        <dbReference type="Proteomes" id="UP001056855"/>
    </source>
</evidence>
<name>A0A9E7NAH2_9EURY</name>
<dbReference type="GeneID" id="73288540"/>
<gene>
    <name evidence="2" type="ORF">NGM29_00800</name>
</gene>
<reference evidence="2" key="1">
    <citation type="submission" date="2022-06" db="EMBL/GenBank/DDBJ databases">
        <title>Diverse halophilic archaea isolated from saline environments.</title>
        <authorList>
            <person name="Cui H.-L."/>
        </authorList>
    </citation>
    <scope>NUCLEOTIDE SEQUENCE</scope>
    <source>
        <strain evidence="2">WLHS1</strain>
    </source>
</reference>
<dbReference type="SMART" id="SM00849">
    <property type="entry name" value="Lactamase_B"/>
    <property type="match status" value="1"/>
</dbReference>
<dbReference type="InterPro" id="IPR001279">
    <property type="entry name" value="Metallo-B-lactamas"/>
</dbReference>
<dbReference type="Proteomes" id="UP001056855">
    <property type="component" value="Chromosome"/>
</dbReference>
<dbReference type="InterPro" id="IPR036866">
    <property type="entry name" value="RibonucZ/Hydroxyglut_hydro"/>
</dbReference>
<dbReference type="AlphaFoldDB" id="A0A9E7NAH2"/>
<protein>
    <submittedName>
        <fullName evidence="2">MBL fold metallo-hydrolase</fullName>
    </submittedName>
</protein>
<dbReference type="PANTHER" id="PTHR23131:SF4">
    <property type="entry name" value="METALLO-BETA-LACTAMASE SUPERFAMILY POTEIN"/>
    <property type="match status" value="1"/>
</dbReference>
<dbReference type="SUPFAM" id="SSF56281">
    <property type="entry name" value="Metallo-hydrolase/oxidoreductase"/>
    <property type="match status" value="1"/>
</dbReference>
<dbReference type="Pfam" id="PF00753">
    <property type="entry name" value="Lactamase_B"/>
    <property type="match status" value="1"/>
</dbReference>
<dbReference type="Gene3D" id="3.60.15.10">
    <property type="entry name" value="Ribonuclease Z/Hydroxyacylglutathione hydrolase-like"/>
    <property type="match status" value="1"/>
</dbReference>
<dbReference type="KEGG" id="sawl:NGM29_00800"/>
<proteinExistence type="predicted"/>
<dbReference type="InterPro" id="IPR050662">
    <property type="entry name" value="Sec-metab_biosynth-thioest"/>
</dbReference>
<dbReference type="RefSeq" id="WP_254158374.1">
    <property type="nucleotide sequence ID" value="NZ_CP100355.1"/>
</dbReference>
<dbReference type="CDD" id="cd07725">
    <property type="entry name" value="TTHA1429-like_MBL-fold"/>
    <property type="match status" value="1"/>
</dbReference>
<dbReference type="EMBL" id="CP100355">
    <property type="protein sequence ID" value="UTF53856.1"/>
    <property type="molecule type" value="Genomic_DNA"/>
</dbReference>
<keyword evidence="3" id="KW-1185">Reference proteome</keyword>
<evidence type="ECO:0000259" key="1">
    <source>
        <dbReference type="SMART" id="SM00849"/>
    </source>
</evidence>
<feature type="domain" description="Metallo-beta-lactamase" evidence="1">
    <location>
        <begin position="16"/>
        <end position="231"/>
    </location>
</feature>